<gene>
    <name evidence="1" type="ORF">F4V43_04350</name>
</gene>
<organism evidence="1 2">
    <name type="scientific">Paenibacillus spiritus</name>
    <dbReference type="NCBI Taxonomy" id="2496557"/>
    <lineage>
        <taxon>Bacteria</taxon>
        <taxon>Bacillati</taxon>
        <taxon>Bacillota</taxon>
        <taxon>Bacilli</taxon>
        <taxon>Bacillales</taxon>
        <taxon>Paenibacillaceae</taxon>
        <taxon>Paenibacillus</taxon>
    </lineage>
</organism>
<evidence type="ECO:0000313" key="1">
    <source>
        <dbReference type="EMBL" id="KAA9007715.1"/>
    </source>
</evidence>
<dbReference type="OrthoDB" id="2607712at2"/>
<dbReference type="Proteomes" id="UP000367750">
    <property type="component" value="Unassembled WGS sequence"/>
</dbReference>
<keyword evidence="2" id="KW-1185">Reference proteome</keyword>
<accession>A0A5J5GHT4</accession>
<dbReference type="AlphaFoldDB" id="A0A5J5GHT4"/>
<evidence type="ECO:0000313" key="2">
    <source>
        <dbReference type="Proteomes" id="UP000367750"/>
    </source>
</evidence>
<name>A0A5J5GHT4_9BACL</name>
<dbReference type="EMBL" id="VYKK01000004">
    <property type="protein sequence ID" value="KAA9007715.1"/>
    <property type="molecule type" value="Genomic_DNA"/>
</dbReference>
<comment type="caution">
    <text evidence="1">The sequence shown here is derived from an EMBL/GenBank/DDBJ whole genome shotgun (WGS) entry which is preliminary data.</text>
</comment>
<protein>
    <submittedName>
        <fullName evidence="1">Uncharacterized protein</fullName>
    </submittedName>
</protein>
<dbReference type="RefSeq" id="WP_150457004.1">
    <property type="nucleotide sequence ID" value="NZ_VYKK01000004.1"/>
</dbReference>
<sequence length="105" mass="11508">MIDIISDTAKLDTVAHQISEAVPVAKIPGADKIDRLYVLQCSYDSAGKVAHTDSYMYAVAEDQSAYIKPFKLTSGYSVDLFDSEAKSALWHKIGTEGWKAVKPLL</sequence>
<proteinExistence type="predicted"/>
<reference evidence="1 2" key="1">
    <citation type="submission" date="2019-09" db="EMBL/GenBank/DDBJ databases">
        <title>Bacillus ochoae sp. nov., Paenibacillus whitsoniae sp. nov., Paenibacillus spiritus sp. nov. Isolated from the Mars Exploration Rover during spacecraft assembly.</title>
        <authorList>
            <person name="Seuylemezian A."/>
            <person name="Vaishampayan P."/>
        </authorList>
    </citation>
    <scope>NUCLEOTIDE SEQUENCE [LARGE SCALE GENOMIC DNA]</scope>
    <source>
        <strain evidence="1 2">MER_111</strain>
    </source>
</reference>